<comment type="caution">
    <text evidence="1">The sequence shown here is derived from an EMBL/GenBank/DDBJ whole genome shotgun (WGS) entry which is preliminary data.</text>
</comment>
<accession>A0A547PNS5</accession>
<organism evidence="1 2">
    <name type="scientific">Palleronia caenipelagi</name>
    <dbReference type="NCBI Taxonomy" id="2489174"/>
    <lineage>
        <taxon>Bacteria</taxon>
        <taxon>Pseudomonadati</taxon>
        <taxon>Pseudomonadota</taxon>
        <taxon>Alphaproteobacteria</taxon>
        <taxon>Rhodobacterales</taxon>
        <taxon>Roseobacteraceae</taxon>
        <taxon>Palleronia</taxon>
    </lineage>
</organism>
<keyword evidence="2" id="KW-1185">Reference proteome</keyword>
<proteinExistence type="predicted"/>
<dbReference type="OrthoDB" id="7858276at2"/>
<evidence type="ECO:0000313" key="1">
    <source>
        <dbReference type="EMBL" id="TRD15771.1"/>
    </source>
</evidence>
<dbReference type="AlphaFoldDB" id="A0A547PNS5"/>
<dbReference type="RefSeq" id="WP_142835622.1">
    <property type="nucleotide sequence ID" value="NZ_VFSV01000034.1"/>
</dbReference>
<protein>
    <submittedName>
        <fullName evidence="1">Uncharacterized protein</fullName>
    </submittedName>
</protein>
<gene>
    <name evidence="1" type="ORF">FEV53_15025</name>
</gene>
<name>A0A547PNS5_9RHOB</name>
<evidence type="ECO:0000313" key="2">
    <source>
        <dbReference type="Proteomes" id="UP000318590"/>
    </source>
</evidence>
<dbReference type="Proteomes" id="UP000318590">
    <property type="component" value="Unassembled WGS sequence"/>
</dbReference>
<dbReference type="EMBL" id="VFSV01000034">
    <property type="protein sequence ID" value="TRD15771.1"/>
    <property type="molecule type" value="Genomic_DNA"/>
</dbReference>
<reference evidence="1 2" key="1">
    <citation type="submission" date="2019-06" db="EMBL/GenBank/DDBJ databases">
        <title>Paenimaribius caenipelagi gen. nov., sp. nov., isolated from a tidal flat.</title>
        <authorList>
            <person name="Yoon J.-H."/>
        </authorList>
    </citation>
    <scope>NUCLEOTIDE SEQUENCE [LARGE SCALE GENOMIC DNA]</scope>
    <source>
        <strain evidence="1 2">JBTF-M29</strain>
    </source>
</reference>
<sequence length="67" mass="7430">MTIDQIKKDVDEGKTVFWVNHGYRVIKDSIGQYLIVFEPNGNVIGLTNRAGTRLNGAEADFYLGEAA</sequence>